<dbReference type="Proteomes" id="UP000596742">
    <property type="component" value="Unassembled WGS sequence"/>
</dbReference>
<evidence type="ECO:0000313" key="4">
    <source>
        <dbReference type="Proteomes" id="UP000596742"/>
    </source>
</evidence>
<dbReference type="InterPro" id="IPR001478">
    <property type="entry name" value="PDZ"/>
</dbReference>
<protein>
    <recommendedName>
        <fullName evidence="2">PDZ domain-containing protein</fullName>
    </recommendedName>
</protein>
<dbReference type="PANTHER" id="PTHR12157:SF21">
    <property type="entry name" value="RAB3 INTERACTING MOLECULE, ISOFORM F"/>
    <property type="match status" value="1"/>
</dbReference>
<evidence type="ECO:0000256" key="1">
    <source>
        <dbReference type="SAM" id="MobiDB-lite"/>
    </source>
</evidence>
<dbReference type="OrthoDB" id="420032at2759"/>
<dbReference type="GO" id="GO:0048791">
    <property type="term" value="P:calcium ion-regulated exocytosis of neurotransmitter"/>
    <property type="evidence" value="ECO:0007669"/>
    <property type="project" value="TreeGrafter"/>
</dbReference>
<evidence type="ECO:0000313" key="3">
    <source>
        <dbReference type="EMBL" id="VDI40129.1"/>
    </source>
</evidence>
<dbReference type="InterPro" id="IPR039032">
    <property type="entry name" value="Rim-like"/>
</dbReference>
<dbReference type="SMART" id="SM00228">
    <property type="entry name" value="PDZ"/>
    <property type="match status" value="1"/>
</dbReference>
<dbReference type="GO" id="GO:2000300">
    <property type="term" value="P:regulation of synaptic vesicle exocytosis"/>
    <property type="evidence" value="ECO:0007669"/>
    <property type="project" value="TreeGrafter"/>
</dbReference>
<feature type="compositionally biased region" description="Basic and acidic residues" evidence="1">
    <location>
        <begin position="256"/>
        <end position="265"/>
    </location>
</feature>
<dbReference type="GO" id="GO:0042734">
    <property type="term" value="C:presynaptic membrane"/>
    <property type="evidence" value="ECO:0007669"/>
    <property type="project" value="TreeGrafter"/>
</dbReference>
<dbReference type="EMBL" id="UYJE01005771">
    <property type="protein sequence ID" value="VDI40129.1"/>
    <property type="molecule type" value="Genomic_DNA"/>
</dbReference>
<accession>A0A8B6EV04</accession>
<dbReference type="SUPFAM" id="SSF50156">
    <property type="entry name" value="PDZ domain-like"/>
    <property type="match status" value="1"/>
</dbReference>
<gene>
    <name evidence="3" type="ORF">MGAL_10B088174</name>
</gene>
<dbReference type="GO" id="GO:0048167">
    <property type="term" value="P:regulation of synaptic plasticity"/>
    <property type="evidence" value="ECO:0007669"/>
    <property type="project" value="TreeGrafter"/>
</dbReference>
<dbReference type="GO" id="GO:0048788">
    <property type="term" value="C:cytoskeleton of presynaptic active zone"/>
    <property type="evidence" value="ECO:0007669"/>
    <property type="project" value="TreeGrafter"/>
</dbReference>
<reference evidence="3" key="1">
    <citation type="submission" date="2018-11" db="EMBL/GenBank/DDBJ databases">
        <authorList>
            <person name="Alioto T."/>
            <person name="Alioto T."/>
        </authorList>
    </citation>
    <scope>NUCLEOTIDE SEQUENCE</scope>
</reference>
<keyword evidence="4" id="KW-1185">Reference proteome</keyword>
<evidence type="ECO:0000259" key="2">
    <source>
        <dbReference type="PROSITE" id="PS50106"/>
    </source>
</evidence>
<dbReference type="GO" id="GO:0031267">
    <property type="term" value="F:small GTPase binding"/>
    <property type="evidence" value="ECO:0007669"/>
    <property type="project" value="InterPro"/>
</dbReference>
<dbReference type="GO" id="GO:0050806">
    <property type="term" value="P:positive regulation of synaptic transmission"/>
    <property type="evidence" value="ECO:0007669"/>
    <property type="project" value="TreeGrafter"/>
</dbReference>
<dbReference type="PANTHER" id="PTHR12157">
    <property type="entry name" value="REGULATING SYNAPTIC MEMBRANE EXOCYTOSIS PROTEIN"/>
    <property type="match status" value="1"/>
</dbReference>
<feature type="region of interest" description="Disordered" evidence="1">
    <location>
        <begin position="252"/>
        <end position="281"/>
    </location>
</feature>
<feature type="domain" description="PDZ" evidence="2">
    <location>
        <begin position="305"/>
        <end position="395"/>
    </location>
</feature>
<dbReference type="GO" id="GO:0042391">
    <property type="term" value="P:regulation of membrane potential"/>
    <property type="evidence" value="ECO:0007669"/>
    <property type="project" value="TreeGrafter"/>
</dbReference>
<sequence>MFEEIKPERIHSNADICICSLEAKQDITESCLPFPVVILLLRKSSTCSTYKKQLENICWIISHMNKLGHMSDMIDLYNLWKSLSEDILYLTQLISEPYVEKITNEIQTLKPSFSQEYIVLNLMKEMKTSVTDHFERFHEDIQTLKEGMDSSLLKLTFDKTCEIDKEVKDLRDQFDYKLLQMKEELRNGFQQELLALKMERQSQYRQILESKHLANAVKPQDYHDTTLGKIHKYRSIPKIIKDMPYGVLQTVTSPHLPRDPLKDSSLDTVRPSSSKIRKEDSSKHRVIWQKSEDNLRWIGHMTLKRTILEGDGRDDSVASLGLKVAGGRRTDAGQIGAVITKVNEGSIAYNIGHLRKGDEVIQFNEKCLQGTTSQEVQTFIYESKQDPQVELKVHRSVRYIIRSLLIYIVS</sequence>
<name>A0A8B6EV04_MYTGA</name>
<dbReference type="Pfam" id="PF00595">
    <property type="entry name" value="PDZ"/>
    <property type="match status" value="1"/>
</dbReference>
<comment type="caution">
    <text evidence="3">The sequence shown here is derived from an EMBL/GenBank/DDBJ whole genome shotgun (WGS) entry which is preliminary data.</text>
</comment>
<proteinExistence type="predicted"/>
<dbReference type="Gene3D" id="2.30.42.10">
    <property type="match status" value="1"/>
</dbReference>
<dbReference type="PROSITE" id="PS50106">
    <property type="entry name" value="PDZ"/>
    <property type="match status" value="1"/>
</dbReference>
<dbReference type="AlphaFoldDB" id="A0A8B6EV04"/>
<organism evidence="3 4">
    <name type="scientific">Mytilus galloprovincialis</name>
    <name type="common">Mediterranean mussel</name>
    <dbReference type="NCBI Taxonomy" id="29158"/>
    <lineage>
        <taxon>Eukaryota</taxon>
        <taxon>Metazoa</taxon>
        <taxon>Spiralia</taxon>
        <taxon>Lophotrochozoa</taxon>
        <taxon>Mollusca</taxon>
        <taxon>Bivalvia</taxon>
        <taxon>Autobranchia</taxon>
        <taxon>Pteriomorphia</taxon>
        <taxon>Mytilida</taxon>
        <taxon>Mytiloidea</taxon>
        <taxon>Mytilidae</taxon>
        <taxon>Mytilinae</taxon>
        <taxon>Mytilus</taxon>
    </lineage>
</organism>
<dbReference type="InterPro" id="IPR036034">
    <property type="entry name" value="PDZ_sf"/>
</dbReference>
<dbReference type="GO" id="GO:0044325">
    <property type="term" value="F:transmembrane transporter binding"/>
    <property type="evidence" value="ECO:0007669"/>
    <property type="project" value="TreeGrafter"/>
</dbReference>